<name>A0A3B0AME3_9ACTN</name>
<dbReference type="AlphaFoldDB" id="A0A3B0AME3"/>
<dbReference type="EMBL" id="RBAM01000024">
    <property type="protein sequence ID" value="RKN61900.1"/>
    <property type="molecule type" value="Genomic_DNA"/>
</dbReference>
<dbReference type="RefSeq" id="WP_120759390.1">
    <property type="nucleotide sequence ID" value="NZ_RBAM01000024.1"/>
</dbReference>
<feature type="region of interest" description="Disordered" evidence="1">
    <location>
        <begin position="1"/>
        <end position="20"/>
    </location>
</feature>
<protein>
    <submittedName>
        <fullName evidence="2">Uncharacterized protein</fullName>
    </submittedName>
</protein>
<keyword evidence="3" id="KW-1185">Reference proteome</keyword>
<accession>A0A3B0AME3</accession>
<organism evidence="2 3">
    <name type="scientific">Streptomyces klenkii</name>
    <dbReference type="NCBI Taxonomy" id="1420899"/>
    <lineage>
        <taxon>Bacteria</taxon>
        <taxon>Bacillati</taxon>
        <taxon>Actinomycetota</taxon>
        <taxon>Actinomycetes</taxon>
        <taxon>Kitasatosporales</taxon>
        <taxon>Streptomycetaceae</taxon>
        <taxon>Streptomyces</taxon>
    </lineage>
</organism>
<proteinExistence type="predicted"/>
<dbReference type="Proteomes" id="UP000270343">
    <property type="component" value="Unassembled WGS sequence"/>
</dbReference>
<gene>
    <name evidence="2" type="ORF">D7231_32020</name>
</gene>
<evidence type="ECO:0000256" key="1">
    <source>
        <dbReference type="SAM" id="MobiDB-lite"/>
    </source>
</evidence>
<dbReference type="OrthoDB" id="4279748at2"/>
<feature type="compositionally biased region" description="Low complexity" evidence="1">
    <location>
        <begin position="98"/>
        <end position="116"/>
    </location>
</feature>
<feature type="region of interest" description="Disordered" evidence="1">
    <location>
        <begin position="97"/>
        <end position="116"/>
    </location>
</feature>
<evidence type="ECO:0000313" key="3">
    <source>
        <dbReference type="Proteomes" id="UP000270343"/>
    </source>
</evidence>
<sequence>MSAIQPALTGLPDIPGARPQRDDYEQWLDEIRPAFEEVAATGRRFMSWQIKTEYNLPDPPDPAHQWGDAMGQFRRDGLIRHDGWGATRDGSGVRAWRGTRTAQNAARRAAEGRAAA</sequence>
<comment type="caution">
    <text evidence="2">The sequence shown here is derived from an EMBL/GenBank/DDBJ whole genome shotgun (WGS) entry which is preliminary data.</text>
</comment>
<evidence type="ECO:0000313" key="2">
    <source>
        <dbReference type="EMBL" id="RKN61900.1"/>
    </source>
</evidence>
<reference evidence="2 3" key="1">
    <citation type="journal article" date="2015" name="Antonie Van Leeuwenhoek">
        <title>Streptomyces klenkii sp. nov., isolated from deep marine sediment.</title>
        <authorList>
            <person name="Veyisoglu A."/>
            <person name="Sahin N."/>
        </authorList>
    </citation>
    <scope>NUCLEOTIDE SEQUENCE [LARGE SCALE GENOMIC DNA]</scope>
    <source>
        <strain evidence="2 3">KCTC 29202</strain>
    </source>
</reference>